<dbReference type="PROSITE" id="PS50871">
    <property type="entry name" value="C1Q"/>
    <property type="match status" value="1"/>
</dbReference>
<keyword evidence="2" id="KW-0964">Secreted</keyword>
<dbReference type="Proteomes" id="UP000250572">
    <property type="component" value="Unassembled WGS sequence"/>
</dbReference>
<keyword evidence="5" id="KW-0176">Collagen</keyword>
<dbReference type="PANTHER" id="PTHR15427">
    <property type="entry name" value="EMILIN ELASTIN MICROFIBRIL INTERFACE-LOCATED PROTEIN ELASTIN MICROFIBRIL INTERFACER"/>
    <property type="match status" value="1"/>
</dbReference>
<dbReference type="Gene3D" id="2.60.120.40">
    <property type="match status" value="1"/>
</dbReference>
<evidence type="ECO:0000256" key="2">
    <source>
        <dbReference type="ARBA" id="ARBA00022525"/>
    </source>
</evidence>
<name>A0A315USG7_GAMAF</name>
<dbReference type="SMART" id="SM00110">
    <property type="entry name" value="C1Q"/>
    <property type="match status" value="1"/>
</dbReference>
<keyword evidence="4" id="KW-0732">Signal</keyword>
<feature type="region of interest" description="Disordered" evidence="6">
    <location>
        <begin position="523"/>
        <end position="552"/>
    </location>
</feature>
<evidence type="ECO:0000256" key="6">
    <source>
        <dbReference type="SAM" id="MobiDB-lite"/>
    </source>
</evidence>
<dbReference type="EMBL" id="NHOQ01002899">
    <property type="protein sequence ID" value="PWA13934.1"/>
    <property type="molecule type" value="Genomic_DNA"/>
</dbReference>
<dbReference type="AlphaFoldDB" id="A0A315USG7"/>
<dbReference type="InterPro" id="IPR001073">
    <property type="entry name" value="C1q_dom"/>
</dbReference>
<keyword evidence="3" id="KW-0272">Extracellular matrix</keyword>
<accession>A0A315USG7</accession>
<dbReference type="Pfam" id="PF00386">
    <property type="entry name" value="C1q"/>
    <property type="match status" value="1"/>
</dbReference>
<proteinExistence type="predicted"/>
<feature type="region of interest" description="Disordered" evidence="6">
    <location>
        <begin position="77"/>
        <end position="126"/>
    </location>
</feature>
<evidence type="ECO:0000259" key="7">
    <source>
        <dbReference type="PROSITE" id="PS50871"/>
    </source>
</evidence>
<feature type="compositionally biased region" description="Basic and acidic residues" evidence="6">
    <location>
        <begin position="241"/>
        <end position="252"/>
    </location>
</feature>
<feature type="region of interest" description="Disordered" evidence="6">
    <location>
        <begin position="1"/>
        <end position="20"/>
    </location>
</feature>
<comment type="subcellular location">
    <subcellularLocation>
        <location evidence="1">Secreted</location>
        <location evidence="1">Extracellular space</location>
        <location evidence="1">Extracellular matrix</location>
    </subcellularLocation>
</comment>
<feature type="compositionally biased region" description="Polar residues" evidence="6">
    <location>
        <begin position="90"/>
        <end position="118"/>
    </location>
</feature>
<sequence length="552" mass="57346">MRKAESQVLPPALDNEDTPGPSSAFCLWAQQLIFRNGLQETRMSSSDREMLPSVLGLFVLFSTCSAMLVPNMTRNLVQTGQPPEEEGSSYDPNTSRWPETGLNHSSVPDPQWPLQTRSGPLWPPGENMTNYANGLRMLPTGSPLVPEPDTSICDILFSQPVPPSIDQIPFFCVCSYCKGTVGPKGDRGDRGSPGEPGSPGMRGMMGFKGYRGFTGPQGLKGQKGDSGEKGQSGPAGFTGTKGDRGFKGEKGDQGLSGPPGSQGPQGEMGSCPASCESAPGAPGLPGPPGPVGARGLPGVQGIVGATGVKGDKGDTGVAGNPGVNGQKGDQGEQGICECTDGADGANGAPGEKGSKGDKGDSGSQGIQGPTGLKGDQGNMGIMGPPGPCSPAIQSAFSASINQSFPAANWPVAFPDILTNEQGHFDPNMGIYTAPINGTYIFSFHLATNQKPLKVGLFRNFYPVARVTEASSQTTASHTVVLHLSRYDQVWLQVKDSLTNGMFTDSESKSTFSGFLLHPDSCDMPLGRDIRPPPPSGGFSWDGQGGNPTTSPP</sequence>
<dbReference type="PANTHER" id="PTHR15427:SF52">
    <property type="entry name" value="C1Q DOMAIN-CONTAINING PROTEIN"/>
    <property type="match status" value="1"/>
</dbReference>
<evidence type="ECO:0000313" key="9">
    <source>
        <dbReference type="Proteomes" id="UP000250572"/>
    </source>
</evidence>
<dbReference type="STRING" id="33528.ENSGAFP00000027285"/>
<organism evidence="8 9">
    <name type="scientific">Gambusia affinis</name>
    <name type="common">Western mosquitofish</name>
    <name type="synonym">Heterandria affinis</name>
    <dbReference type="NCBI Taxonomy" id="33528"/>
    <lineage>
        <taxon>Eukaryota</taxon>
        <taxon>Metazoa</taxon>
        <taxon>Chordata</taxon>
        <taxon>Craniata</taxon>
        <taxon>Vertebrata</taxon>
        <taxon>Euteleostomi</taxon>
        <taxon>Actinopterygii</taxon>
        <taxon>Neopterygii</taxon>
        <taxon>Teleostei</taxon>
        <taxon>Neoteleostei</taxon>
        <taxon>Acanthomorphata</taxon>
        <taxon>Ovalentaria</taxon>
        <taxon>Atherinomorphae</taxon>
        <taxon>Cyprinodontiformes</taxon>
        <taxon>Poeciliidae</taxon>
        <taxon>Poeciliinae</taxon>
        <taxon>Gambusia</taxon>
    </lineage>
</organism>
<evidence type="ECO:0000313" key="8">
    <source>
        <dbReference type="EMBL" id="PWA13934.1"/>
    </source>
</evidence>
<gene>
    <name evidence="8" type="ORF">CCH79_00018068</name>
</gene>
<dbReference type="PRINTS" id="PR00007">
    <property type="entry name" value="COMPLEMNTC1Q"/>
</dbReference>
<evidence type="ECO:0000256" key="3">
    <source>
        <dbReference type="ARBA" id="ARBA00022530"/>
    </source>
</evidence>
<evidence type="ECO:0000256" key="5">
    <source>
        <dbReference type="ARBA" id="ARBA00023119"/>
    </source>
</evidence>
<dbReference type="Pfam" id="PF01391">
    <property type="entry name" value="Collagen"/>
    <property type="match status" value="3"/>
</dbReference>
<dbReference type="InterPro" id="IPR008160">
    <property type="entry name" value="Collagen"/>
</dbReference>
<reference evidence="8 9" key="1">
    <citation type="journal article" date="2018" name="G3 (Bethesda)">
        <title>A High-Quality Reference Genome for the Invasive Mosquitofish Gambusia affinis Using a Chicago Library.</title>
        <authorList>
            <person name="Hoffberg S.L."/>
            <person name="Troendle N.J."/>
            <person name="Glenn T.C."/>
            <person name="Mahmud O."/>
            <person name="Louha S."/>
            <person name="Chalopin D."/>
            <person name="Bennetzen J.L."/>
            <person name="Mauricio R."/>
        </authorList>
    </citation>
    <scope>NUCLEOTIDE SEQUENCE [LARGE SCALE GENOMIC DNA]</scope>
    <source>
        <strain evidence="8">NE01/NJP1002.9</strain>
        <tissue evidence="8">Muscle</tissue>
    </source>
</reference>
<dbReference type="InterPro" id="IPR008983">
    <property type="entry name" value="Tumour_necrosis_fac-like_dom"/>
</dbReference>
<feature type="region of interest" description="Disordered" evidence="6">
    <location>
        <begin position="183"/>
        <end position="388"/>
    </location>
</feature>
<keyword evidence="9" id="KW-1185">Reference proteome</keyword>
<dbReference type="InterPro" id="IPR050392">
    <property type="entry name" value="Collagen/C1q_domain"/>
</dbReference>
<feature type="domain" description="C1q" evidence="7">
    <location>
        <begin position="389"/>
        <end position="522"/>
    </location>
</feature>
<evidence type="ECO:0000256" key="1">
    <source>
        <dbReference type="ARBA" id="ARBA00004498"/>
    </source>
</evidence>
<dbReference type="GO" id="GO:0005581">
    <property type="term" value="C:collagen trimer"/>
    <property type="evidence" value="ECO:0007669"/>
    <property type="project" value="UniProtKB-KW"/>
</dbReference>
<comment type="caution">
    <text evidence="8">The sequence shown here is derived from an EMBL/GenBank/DDBJ whole genome shotgun (WGS) entry which is preliminary data.</text>
</comment>
<protein>
    <recommendedName>
        <fullName evidence="7">C1q domain-containing protein</fullName>
    </recommendedName>
</protein>
<dbReference type="SUPFAM" id="SSF49842">
    <property type="entry name" value="TNF-like"/>
    <property type="match status" value="1"/>
</dbReference>
<evidence type="ECO:0000256" key="4">
    <source>
        <dbReference type="ARBA" id="ARBA00022729"/>
    </source>
</evidence>
<feature type="compositionally biased region" description="Low complexity" evidence="6">
    <location>
        <begin position="253"/>
        <end position="270"/>
    </location>
</feature>